<dbReference type="GO" id="GO:0003723">
    <property type="term" value="F:RNA binding"/>
    <property type="evidence" value="ECO:0007669"/>
    <property type="project" value="InterPro"/>
</dbReference>
<dbReference type="GO" id="GO:0000455">
    <property type="term" value="P:enzyme-directed rRNA pseudouridine synthesis"/>
    <property type="evidence" value="ECO:0007669"/>
    <property type="project" value="TreeGrafter"/>
</dbReference>
<dbReference type="InterPro" id="IPR006145">
    <property type="entry name" value="PsdUridine_synth_RsuA/RluA"/>
</dbReference>
<dbReference type="CDD" id="cd02557">
    <property type="entry name" value="PseudoU_synth_ScRIB2"/>
    <property type="match status" value="1"/>
</dbReference>
<proteinExistence type="predicted"/>
<dbReference type="PANTHER" id="PTHR21600:SF40">
    <property type="entry name" value="PSEUDOURIDYLATE SYNTHASE RPUSD2"/>
    <property type="match status" value="1"/>
</dbReference>
<reference evidence="3 4" key="1">
    <citation type="submission" date="2020-08" db="EMBL/GenBank/DDBJ databases">
        <title>Plant Genome Project.</title>
        <authorList>
            <person name="Zhang R.-G."/>
        </authorList>
    </citation>
    <scope>NUCLEOTIDE SEQUENCE [LARGE SCALE GENOMIC DNA]</scope>
    <source>
        <tissue evidence="3">Rhizome</tissue>
    </source>
</reference>
<accession>A0A8J5KAH2</accession>
<dbReference type="EMBL" id="JACMSC010000017">
    <property type="protein sequence ID" value="KAG6478646.1"/>
    <property type="molecule type" value="Genomic_DNA"/>
</dbReference>
<dbReference type="InterPro" id="IPR020103">
    <property type="entry name" value="PsdUridine_synth_cat_dom_sf"/>
</dbReference>
<organism evidence="3 4">
    <name type="scientific">Zingiber officinale</name>
    <name type="common">Ginger</name>
    <name type="synonym">Amomum zingiber</name>
    <dbReference type="NCBI Taxonomy" id="94328"/>
    <lineage>
        <taxon>Eukaryota</taxon>
        <taxon>Viridiplantae</taxon>
        <taxon>Streptophyta</taxon>
        <taxon>Embryophyta</taxon>
        <taxon>Tracheophyta</taxon>
        <taxon>Spermatophyta</taxon>
        <taxon>Magnoliopsida</taxon>
        <taxon>Liliopsida</taxon>
        <taxon>Zingiberales</taxon>
        <taxon>Zingiberaceae</taxon>
        <taxon>Zingiber</taxon>
    </lineage>
</organism>
<dbReference type="InterPro" id="IPR006224">
    <property type="entry name" value="PsdUridine_synth_RluA-like_CS"/>
</dbReference>
<evidence type="ECO:0000313" key="4">
    <source>
        <dbReference type="Proteomes" id="UP000734854"/>
    </source>
</evidence>
<comment type="caution">
    <text evidence="3">The sequence shown here is derived from an EMBL/GenBank/DDBJ whole genome shotgun (WGS) entry which is preliminary data.</text>
</comment>
<evidence type="ECO:0000256" key="1">
    <source>
        <dbReference type="ARBA" id="ARBA00000073"/>
    </source>
</evidence>
<feature type="domain" description="Pseudouridine synthase RsuA/RluA-like" evidence="2">
    <location>
        <begin position="149"/>
        <end position="325"/>
    </location>
</feature>
<dbReference type="InterPro" id="IPR050188">
    <property type="entry name" value="RluA_PseudoU_synthase"/>
</dbReference>
<dbReference type="Proteomes" id="UP000734854">
    <property type="component" value="Unassembled WGS sequence"/>
</dbReference>
<evidence type="ECO:0000313" key="3">
    <source>
        <dbReference type="EMBL" id="KAG6478646.1"/>
    </source>
</evidence>
<dbReference type="SUPFAM" id="SSF55120">
    <property type="entry name" value="Pseudouridine synthase"/>
    <property type="match status" value="1"/>
</dbReference>
<dbReference type="AlphaFoldDB" id="A0A8J5KAH2"/>
<dbReference type="PANTHER" id="PTHR21600">
    <property type="entry name" value="MITOCHONDRIAL RNA PSEUDOURIDINE SYNTHASE"/>
    <property type="match status" value="1"/>
</dbReference>
<gene>
    <name evidence="3" type="ORF">ZIOFF_062089</name>
</gene>
<keyword evidence="4" id="KW-1185">Reference proteome</keyword>
<comment type="catalytic activity">
    <reaction evidence="1">
        <text>a uridine in RNA = a pseudouridine in RNA</text>
        <dbReference type="Rhea" id="RHEA:48348"/>
        <dbReference type="Rhea" id="RHEA-COMP:12068"/>
        <dbReference type="Rhea" id="RHEA-COMP:12069"/>
        <dbReference type="ChEBI" id="CHEBI:65314"/>
        <dbReference type="ChEBI" id="CHEBI:65315"/>
    </reaction>
</comment>
<evidence type="ECO:0000259" key="2">
    <source>
        <dbReference type="Pfam" id="PF00849"/>
    </source>
</evidence>
<name>A0A8J5KAH2_ZINOF</name>
<sequence length="453" mass="50756">MSGKRKRDGVGGRDGVDMEAIVWQTPANPPEASDYIFRRGKRYVRPYYFEFISHVNKIDLLRTGGPARLLWISLRRSSKGALTTIIPISVVDEEAFVNAVKCGRIQVDDKMVNTLYIVQSSQKISHFLHRHEPPVLAEDVQILQNETDIVTICKPASIPVHPCGQYRKNTIVGILQAEHNLTPLYRILDSVHRLDRLVSGLLIFAKSADKADCLRQQIEAGLLRKEYIAKVIGVFPNEELPSLCSTRLMVCFLIVLFFFSFSFQVVVDANISYNAREGRSYVEIDDCHLDKALRGKTACTKFSRISTNGKYSLVLCQPVTGRTHQDGLREKEYPLVVSCGMIRVHLQHAGHPIANDGLYLSKDAPLRSAKGVGADRAAIETCELPISEPAKDDPYAEDASGEEFSIDPMCTNCPNLPPNGYDGNEVGMWLHCVRYSGPDWSYECPYPEWAHLS</sequence>
<dbReference type="GO" id="GO:0009982">
    <property type="term" value="F:pseudouridine synthase activity"/>
    <property type="evidence" value="ECO:0007669"/>
    <property type="project" value="InterPro"/>
</dbReference>
<dbReference type="Pfam" id="PF00849">
    <property type="entry name" value="PseudoU_synth_2"/>
    <property type="match status" value="1"/>
</dbReference>
<dbReference type="Gene3D" id="3.30.2350.10">
    <property type="entry name" value="Pseudouridine synthase"/>
    <property type="match status" value="1"/>
</dbReference>
<protein>
    <recommendedName>
        <fullName evidence="2">Pseudouridine synthase RsuA/RluA-like domain-containing protein</fullName>
    </recommendedName>
</protein>
<dbReference type="PROSITE" id="PS01129">
    <property type="entry name" value="PSI_RLU"/>
    <property type="match status" value="1"/>
</dbReference>